<dbReference type="Gene3D" id="2.60.210.10">
    <property type="entry name" value="Apoptosis, Tumor Necrosis Factor Receptor Associated Protein 2, Chain A"/>
    <property type="match status" value="1"/>
</dbReference>
<keyword evidence="3" id="KW-1185">Reference proteome</keyword>
<protein>
    <recommendedName>
        <fullName evidence="1">MATH domain-containing protein</fullName>
    </recommendedName>
</protein>
<dbReference type="OrthoDB" id="6435602at2759"/>
<evidence type="ECO:0000313" key="3">
    <source>
        <dbReference type="Proteomes" id="UP000499080"/>
    </source>
</evidence>
<dbReference type="InterPro" id="IPR008974">
    <property type="entry name" value="TRAF-like"/>
</dbReference>
<dbReference type="Proteomes" id="UP000499080">
    <property type="component" value="Unassembled WGS sequence"/>
</dbReference>
<organism evidence="2 3">
    <name type="scientific">Araneus ventricosus</name>
    <name type="common">Orbweaver spider</name>
    <name type="synonym">Epeira ventricosa</name>
    <dbReference type="NCBI Taxonomy" id="182803"/>
    <lineage>
        <taxon>Eukaryota</taxon>
        <taxon>Metazoa</taxon>
        <taxon>Ecdysozoa</taxon>
        <taxon>Arthropoda</taxon>
        <taxon>Chelicerata</taxon>
        <taxon>Arachnida</taxon>
        <taxon>Araneae</taxon>
        <taxon>Araneomorphae</taxon>
        <taxon>Entelegynae</taxon>
        <taxon>Araneoidea</taxon>
        <taxon>Araneidae</taxon>
        <taxon>Araneus</taxon>
    </lineage>
</organism>
<dbReference type="InterPro" id="IPR002083">
    <property type="entry name" value="MATH/TRAF_dom"/>
</dbReference>
<dbReference type="Pfam" id="PF22486">
    <property type="entry name" value="MATH_2"/>
    <property type="match status" value="1"/>
</dbReference>
<evidence type="ECO:0000313" key="2">
    <source>
        <dbReference type="EMBL" id="GBN01132.1"/>
    </source>
</evidence>
<dbReference type="SUPFAM" id="SSF49599">
    <property type="entry name" value="TRAF domain-like"/>
    <property type="match status" value="1"/>
</dbReference>
<proteinExistence type="predicted"/>
<name>A0A4Y2KGR1_ARAVE</name>
<evidence type="ECO:0000259" key="1">
    <source>
        <dbReference type="PROSITE" id="PS50144"/>
    </source>
</evidence>
<feature type="domain" description="MATH" evidence="1">
    <location>
        <begin position="10"/>
        <end position="153"/>
    </location>
</feature>
<sequence>MAGKENKGKCFIFIWKVENISYSLADEIIESPSFVVDAMDKTKWKLELYPRGERSVDVGVYLFRSKDISDVAIVEVKYELAFIGKDGSVLVSTNTEHAIGNYQRMSKMFEHAIGNYRRMSQMSGEELCVKQEEVYFKRSEFLPQDTLTVRCRMWKKGEEMLQDVRRTRIGVEKRTFFWNLGKLQYS</sequence>
<dbReference type="PROSITE" id="PS50144">
    <property type="entry name" value="MATH"/>
    <property type="match status" value="1"/>
</dbReference>
<accession>A0A4Y2KGR1</accession>
<dbReference type="AlphaFoldDB" id="A0A4Y2KGR1"/>
<gene>
    <name evidence="2" type="ORF">AVEN_189196_1</name>
</gene>
<dbReference type="EMBL" id="BGPR01004585">
    <property type="protein sequence ID" value="GBN01132.1"/>
    <property type="molecule type" value="Genomic_DNA"/>
</dbReference>
<reference evidence="2 3" key="1">
    <citation type="journal article" date="2019" name="Sci. Rep.">
        <title>Orb-weaving spider Araneus ventricosus genome elucidates the spidroin gene catalogue.</title>
        <authorList>
            <person name="Kono N."/>
            <person name="Nakamura H."/>
            <person name="Ohtoshi R."/>
            <person name="Moran D.A.P."/>
            <person name="Shinohara A."/>
            <person name="Yoshida Y."/>
            <person name="Fujiwara M."/>
            <person name="Mori M."/>
            <person name="Tomita M."/>
            <person name="Arakawa K."/>
        </authorList>
    </citation>
    <scope>NUCLEOTIDE SEQUENCE [LARGE SCALE GENOMIC DNA]</scope>
</reference>
<dbReference type="CDD" id="cd00121">
    <property type="entry name" value="MATH"/>
    <property type="match status" value="1"/>
</dbReference>
<comment type="caution">
    <text evidence="2">The sequence shown here is derived from an EMBL/GenBank/DDBJ whole genome shotgun (WGS) entry which is preliminary data.</text>
</comment>